<accession>A0A7X1HW50</accession>
<organism evidence="2 3">
    <name type="scientific">Streptomyces mexicanus</name>
    <dbReference type="NCBI Taxonomy" id="178566"/>
    <lineage>
        <taxon>Bacteria</taxon>
        <taxon>Bacillati</taxon>
        <taxon>Actinomycetota</taxon>
        <taxon>Actinomycetes</taxon>
        <taxon>Kitasatosporales</taxon>
        <taxon>Streptomycetaceae</taxon>
        <taxon>Streptomyces</taxon>
    </lineage>
</organism>
<protein>
    <submittedName>
        <fullName evidence="2">Uncharacterized protein</fullName>
    </submittedName>
</protein>
<feature type="compositionally biased region" description="Acidic residues" evidence="1">
    <location>
        <begin position="104"/>
        <end position="119"/>
    </location>
</feature>
<name>A0A7X1HW50_9ACTN</name>
<keyword evidence="3" id="KW-1185">Reference proteome</keyword>
<evidence type="ECO:0000313" key="2">
    <source>
        <dbReference type="EMBL" id="MBC2864244.1"/>
    </source>
</evidence>
<dbReference type="OrthoDB" id="4320909at2"/>
<evidence type="ECO:0000256" key="1">
    <source>
        <dbReference type="SAM" id="MobiDB-lite"/>
    </source>
</evidence>
<evidence type="ECO:0000313" key="3">
    <source>
        <dbReference type="Proteomes" id="UP000517694"/>
    </source>
</evidence>
<sequence>MREDASGSVKSPRLLPWTHEGEPCWLSAGSEGGVLSGLADAIEAEQMRDGHEVLFQSRGLLEQSERLGVHEWKLIALRLTESLADVLRVSESRGIRLGVTDPTLGDDAEEIDEVPTADE</sequence>
<gene>
    <name evidence="2" type="ORF">H1R13_04315</name>
</gene>
<proteinExistence type="predicted"/>
<dbReference type="Proteomes" id="UP000517694">
    <property type="component" value="Unassembled WGS sequence"/>
</dbReference>
<comment type="caution">
    <text evidence="2">The sequence shown here is derived from an EMBL/GenBank/DDBJ whole genome shotgun (WGS) entry which is preliminary data.</text>
</comment>
<feature type="region of interest" description="Disordered" evidence="1">
    <location>
        <begin position="100"/>
        <end position="119"/>
    </location>
</feature>
<dbReference type="EMBL" id="JACMHY010000001">
    <property type="protein sequence ID" value="MBC2864244.1"/>
    <property type="molecule type" value="Genomic_DNA"/>
</dbReference>
<reference evidence="2 3" key="1">
    <citation type="submission" date="2020-08" db="EMBL/GenBank/DDBJ databases">
        <title>Whole-Genome Sequence of French Clinical Streptomyces mexicanus Strain Q0842.</title>
        <authorList>
            <person name="Boxberger M."/>
            <person name="La Scola B."/>
        </authorList>
    </citation>
    <scope>NUCLEOTIDE SEQUENCE [LARGE SCALE GENOMIC DNA]</scope>
    <source>
        <strain evidence="2 3">Marseille-Q0842</strain>
    </source>
</reference>
<dbReference type="AlphaFoldDB" id="A0A7X1HW50"/>